<dbReference type="GO" id="GO:0005886">
    <property type="term" value="C:plasma membrane"/>
    <property type="evidence" value="ECO:0007669"/>
    <property type="project" value="TreeGrafter"/>
</dbReference>
<evidence type="ECO:0000256" key="2">
    <source>
        <dbReference type="ARBA" id="ARBA00022692"/>
    </source>
</evidence>
<dbReference type="InterPro" id="IPR038665">
    <property type="entry name" value="Voltage-dep_anion_channel_sf"/>
</dbReference>
<keyword evidence="4 5" id="KW-0472">Membrane</keyword>
<feature type="transmembrane region" description="Helical" evidence="5">
    <location>
        <begin position="196"/>
        <end position="216"/>
    </location>
</feature>
<evidence type="ECO:0000256" key="3">
    <source>
        <dbReference type="ARBA" id="ARBA00022989"/>
    </source>
</evidence>
<feature type="transmembrane region" description="Helical" evidence="5">
    <location>
        <begin position="73"/>
        <end position="93"/>
    </location>
</feature>
<keyword evidence="7" id="KW-1185">Reference proteome</keyword>
<feature type="transmembrane region" description="Helical" evidence="5">
    <location>
        <begin position="222"/>
        <end position="240"/>
    </location>
</feature>
<organism evidence="6 7">
    <name type="scientific">Vibrio agarilyticus</name>
    <dbReference type="NCBI Taxonomy" id="2726741"/>
    <lineage>
        <taxon>Bacteria</taxon>
        <taxon>Pseudomonadati</taxon>
        <taxon>Pseudomonadota</taxon>
        <taxon>Gammaproteobacteria</taxon>
        <taxon>Vibrionales</taxon>
        <taxon>Vibrionaceae</taxon>
        <taxon>Vibrio</taxon>
    </lineage>
</organism>
<proteinExistence type="predicted"/>
<comment type="subcellular location">
    <subcellularLocation>
        <location evidence="1">Membrane</location>
        <topology evidence="1">Multi-pass membrane protein</topology>
    </subcellularLocation>
</comment>
<evidence type="ECO:0000313" key="7">
    <source>
        <dbReference type="Proteomes" id="UP000535589"/>
    </source>
</evidence>
<feature type="transmembrane region" description="Helical" evidence="5">
    <location>
        <begin position="136"/>
        <end position="153"/>
    </location>
</feature>
<dbReference type="PANTHER" id="PTHR37955">
    <property type="entry name" value="TELLURITE RESISTANCE PROTEIN TEHA"/>
    <property type="match status" value="1"/>
</dbReference>
<gene>
    <name evidence="6" type="ORF">HGP28_09395</name>
</gene>
<name>A0A7X8YH88_9VIBR</name>
<dbReference type="InterPro" id="IPR052951">
    <property type="entry name" value="Tellurite_res_ion_channel"/>
</dbReference>
<dbReference type="GO" id="GO:0046583">
    <property type="term" value="F:monoatomic cation efflux transmembrane transporter activity"/>
    <property type="evidence" value="ECO:0007669"/>
    <property type="project" value="TreeGrafter"/>
</dbReference>
<evidence type="ECO:0000256" key="4">
    <source>
        <dbReference type="ARBA" id="ARBA00023136"/>
    </source>
</evidence>
<feature type="transmembrane region" description="Helical" evidence="5">
    <location>
        <begin position="252"/>
        <end position="269"/>
    </location>
</feature>
<dbReference type="EMBL" id="JABAIK010000008">
    <property type="protein sequence ID" value="NLS13102.1"/>
    <property type="molecule type" value="Genomic_DNA"/>
</dbReference>
<reference evidence="6 7" key="1">
    <citation type="submission" date="2020-04" db="EMBL/GenBank/DDBJ databases">
        <title>Vibrio sp. SM6, a novel species isolated from seawater.</title>
        <authorList>
            <person name="Wang X."/>
        </authorList>
    </citation>
    <scope>NUCLEOTIDE SEQUENCE [LARGE SCALE GENOMIC DNA]</scope>
    <source>
        <strain evidence="6 7">SM6</strain>
    </source>
</reference>
<keyword evidence="3 5" id="KW-1133">Transmembrane helix</keyword>
<dbReference type="Proteomes" id="UP000535589">
    <property type="component" value="Unassembled WGS sequence"/>
</dbReference>
<protein>
    <submittedName>
        <fullName evidence="6">TDT family transporter</fullName>
    </submittedName>
</protein>
<evidence type="ECO:0000256" key="1">
    <source>
        <dbReference type="ARBA" id="ARBA00004141"/>
    </source>
</evidence>
<feature type="transmembrane region" description="Helical" evidence="5">
    <location>
        <begin position="105"/>
        <end position="124"/>
    </location>
</feature>
<feature type="transmembrane region" description="Helical" evidence="5">
    <location>
        <begin position="12"/>
        <end position="33"/>
    </location>
</feature>
<feature type="transmembrane region" description="Helical" evidence="5">
    <location>
        <begin position="159"/>
        <end position="184"/>
    </location>
</feature>
<dbReference type="CDD" id="cd09325">
    <property type="entry name" value="TDT_C4-dicarb_trans"/>
    <property type="match status" value="1"/>
</dbReference>
<dbReference type="RefSeq" id="WP_168836203.1">
    <property type="nucleotide sequence ID" value="NZ_JABAIK010000008.1"/>
</dbReference>
<accession>A0A7X8YH88</accession>
<dbReference type="AlphaFoldDB" id="A0A7X8YH88"/>
<dbReference type="InterPro" id="IPR004695">
    <property type="entry name" value="SLAC1/Mae1/Ssu1/TehA"/>
</dbReference>
<keyword evidence="2 5" id="KW-0812">Transmembrane</keyword>
<evidence type="ECO:0000256" key="5">
    <source>
        <dbReference type="SAM" id="Phobius"/>
    </source>
</evidence>
<comment type="caution">
    <text evidence="6">The sequence shown here is derived from an EMBL/GenBank/DDBJ whole genome shotgun (WGS) entry which is preliminary data.</text>
</comment>
<dbReference type="PANTHER" id="PTHR37955:SF1">
    <property type="entry name" value="DEP DOMAIN-CONTAINING PROTEIN"/>
    <property type="match status" value="1"/>
</dbReference>
<evidence type="ECO:0000313" key="6">
    <source>
        <dbReference type="EMBL" id="NLS13102.1"/>
    </source>
</evidence>
<dbReference type="Gene3D" id="1.50.10.150">
    <property type="entry name" value="Voltage-dependent anion channel"/>
    <property type="match status" value="1"/>
</dbReference>
<feature type="transmembrane region" description="Helical" evidence="5">
    <location>
        <begin position="289"/>
        <end position="309"/>
    </location>
</feature>
<feature type="transmembrane region" description="Helical" evidence="5">
    <location>
        <begin position="39"/>
        <end position="61"/>
    </location>
</feature>
<sequence>MNQRIANESQHIPTPLAGLALGIASLGVNWSSVLSSGHGYLWSSAIIASLLLLVVALKYALNPHQLIKDVAHPILGSVLPTFSMTLMLVSISVRMLSWSFGETLWLVAVALHLLLLLGFGYFRLRYVGQEPVSPSWFIPPVGILVAVLSFSGNPALLPIAWGVLILGMVACVIMLPLILFQLIISQGMPDAVKPNIAILAAPASLCLAGYLVLVAIPSPLIIALFLGMALLMTAIVYIAFFQLLRLPLSPSYASYTFPIVISATALLKLKDWLQSHADMTQYSEPIQAIAMIQLWIATIVVLYVVIRLGRYGLRSLR</sequence>
<dbReference type="Pfam" id="PF03595">
    <property type="entry name" value="SLAC1"/>
    <property type="match status" value="1"/>
</dbReference>